<name>A0A6B0GRI3_9EURY</name>
<comment type="caution">
    <text evidence="1">The sequence shown here is derived from an EMBL/GenBank/DDBJ whole genome shotgun (WGS) entry which is preliminary data.</text>
</comment>
<evidence type="ECO:0000313" key="1">
    <source>
        <dbReference type="EMBL" id="MWG36239.1"/>
    </source>
</evidence>
<dbReference type="EMBL" id="WSZK01000033">
    <property type="protein sequence ID" value="MWG36239.1"/>
    <property type="molecule type" value="Genomic_DNA"/>
</dbReference>
<keyword evidence="2" id="KW-1185">Reference proteome</keyword>
<evidence type="ECO:0000313" key="2">
    <source>
        <dbReference type="Proteomes" id="UP000451471"/>
    </source>
</evidence>
<gene>
    <name evidence="1" type="ORF">GQS65_17415</name>
</gene>
<sequence length="328" mass="34747">MFSNSFSTRIVAALAVLAVIMTGGMAGAATTTATQDSTAALTATNHAYDINASAAGDLKKVVIDYEQSDVQRVNAADVNVSIAGVDADIASVKNTGTSTMTVTLDTTQAVAATDIVAVETGNNKIINQVGNETVDIELSNSSAVFDNSTLTLTHTAPGAQTARTVGNASEFVDLGTDGFSIAGFDFWTADNFATISDEDVTVNGSDANASTTYFYDGDAADRLEMAAEEKDDGERIKRVPILVTNDDTAVVANLYNEEVPDEVDTETDTYAVYDVANDSVVVEYGESFEDAESMDEVFINTNVGIWKQMDVFGFWSTAGLDFEFPSLF</sequence>
<dbReference type="RefSeq" id="WP_158205903.1">
    <property type="nucleotide sequence ID" value="NZ_WSZK01000033.1"/>
</dbReference>
<organism evidence="1 2">
    <name type="scientific">Halomarina oriensis</name>
    <dbReference type="NCBI Taxonomy" id="671145"/>
    <lineage>
        <taxon>Archaea</taxon>
        <taxon>Methanobacteriati</taxon>
        <taxon>Methanobacteriota</taxon>
        <taxon>Stenosarchaea group</taxon>
        <taxon>Halobacteria</taxon>
        <taxon>Halobacteriales</taxon>
        <taxon>Natronomonadaceae</taxon>
        <taxon>Halomarina</taxon>
    </lineage>
</organism>
<accession>A0A6B0GRI3</accession>
<dbReference type="Proteomes" id="UP000451471">
    <property type="component" value="Unassembled WGS sequence"/>
</dbReference>
<reference evidence="1 2" key="1">
    <citation type="submission" date="2019-12" db="EMBL/GenBank/DDBJ databases">
        <title>Halocatena pleomorpha gen. nov. sp. nov., an extremely halophilic archaeon of family Halobacteriaceae isolated from saltpan soil.</title>
        <authorList>
            <person name="Pal Y."/>
            <person name="Verma A."/>
            <person name="Krishnamurthi S."/>
            <person name="Kumar P."/>
        </authorList>
    </citation>
    <scope>NUCLEOTIDE SEQUENCE [LARGE SCALE GENOMIC DNA]</scope>
    <source>
        <strain evidence="1 2">JCM 16495</strain>
    </source>
</reference>
<protein>
    <submittedName>
        <fullName evidence="1">Uncharacterized protein</fullName>
    </submittedName>
</protein>
<dbReference type="AlphaFoldDB" id="A0A6B0GRI3"/>
<proteinExistence type="predicted"/>